<proteinExistence type="predicted"/>
<evidence type="ECO:0000313" key="1">
    <source>
        <dbReference type="EMBL" id="MDL5159312.1"/>
    </source>
</evidence>
<protein>
    <submittedName>
        <fullName evidence="1">Uncharacterized protein</fullName>
    </submittedName>
</protein>
<reference evidence="1 2" key="1">
    <citation type="submission" date="2023-06" db="EMBL/GenBank/DDBJ databases">
        <title>Actinomycetospora Odt1-22.</title>
        <authorList>
            <person name="Supong K."/>
        </authorList>
    </citation>
    <scope>NUCLEOTIDE SEQUENCE [LARGE SCALE GENOMIC DNA]</scope>
    <source>
        <strain evidence="1 2">Odt1-22</strain>
    </source>
</reference>
<comment type="caution">
    <text evidence="1">The sequence shown here is derived from an EMBL/GenBank/DDBJ whole genome shotgun (WGS) entry which is preliminary data.</text>
</comment>
<sequence length="103" mass="11016">MNSQERFDRFRSALGFRADLADAPGLALAALDGEPIDPPVQLHVDETSLTEHLGAPADDDHEAARLQSLLAQIEEALLEREQGQDHLVLAEGGPVAVSNAPAR</sequence>
<name>A0ABT7MHA4_9PSEU</name>
<gene>
    <name evidence="1" type="ORF">QRT03_25320</name>
</gene>
<dbReference type="Proteomes" id="UP001231924">
    <property type="component" value="Unassembled WGS sequence"/>
</dbReference>
<keyword evidence="2" id="KW-1185">Reference proteome</keyword>
<dbReference type="EMBL" id="JASVWF010000007">
    <property type="protein sequence ID" value="MDL5159312.1"/>
    <property type="molecule type" value="Genomic_DNA"/>
</dbReference>
<organism evidence="1 2">
    <name type="scientific">Actinomycetospora termitidis</name>
    <dbReference type="NCBI Taxonomy" id="3053470"/>
    <lineage>
        <taxon>Bacteria</taxon>
        <taxon>Bacillati</taxon>
        <taxon>Actinomycetota</taxon>
        <taxon>Actinomycetes</taxon>
        <taxon>Pseudonocardiales</taxon>
        <taxon>Pseudonocardiaceae</taxon>
        <taxon>Actinomycetospora</taxon>
    </lineage>
</organism>
<dbReference type="RefSeq" id="WP_286055895.1">
    <property type="nucleotide sequence ID" value="NZ_JASVWF010000007.1"/>
</dbReference>
<evidence type="ECO:0000313" key="2">
    <source>
        <dbReference type="Proteomes" id="UP001231924"/>
    </source>
</evidence>
<accession>A0ABT7MHA4</accession>